<organism evidence="4 5">
    <name type="scientific">Parasphingopyxis marina</name>
    <dbReference type="NCBI Taxonomy" id="2761622"/>
    <lineage>
        <taxon>Bacteria</taxon>
        <taxon>Pseudomonadati</taxon>
        <taxon>Pseudomonadota</taxon>
        <taxon>Alphaproteobacteria</taxon>
        <taxon>Sphingomonadales</taxon>
        <taxon>Sphingomonadaceae</taxon>
        <taxon>Parasphingopyxis</taxon>
    </lineage>
</organism>
<keyword evidence="5" id="KW-1185">Reference proteome</keyword>
<dbReference type="Pfam" id="PF13579">
    <property type="entry name" value="Glyco_trans_4_4"/>
    <property type="match status" value="1"/>
</dbReference>
<keyword evidence="4" id="KW-0808">Transferase</keyword>
<dbReference type="Pfam" id="PF00534">
    <property type="entry name" value="Glycos_transf_1"/>
    <property type="match status" value="1"/>
</dbReference>
<dbReference type="InterPro" id="IPR050194">
    <property type="entry name" value="Glycosyltransferase_grp1"/>
</dbReference>
<evidence type="ECO:0000313" key="4">
    <source>
        <dbReference type="EMBL" id="MBC2777751.1"/>
    </source>
</evidence>
<dbReference type="InterPro" id="IPR028098">
    <property type="entry name" value="Glyco_trans_4-like_N"/>
</dbReference>
<dbReference type="SUPFAM" id="SSF53756">
    <property type="entry name" value="UDP-Glycosyltransferase/glycogen phosphorylase"/>
    <property type="match status" value="1"/>
</dbReference>
<dbReference type="Gene3D" id="3.40.50.2000">
    <property type="entry name" value="Glycogen Phosphorylase B"/>
    <property type="match status" value="2"/>
</dbReference>
<dbReference type="PANTHER" id="PTHR45947:SF3">
    <property type="entry name" value="SULFOQUINOVOSYL TRANSFERASE SQD2"/>
    <property type="match status" value="1"/>
</dbReference>
<keyword evidence="1" id="KW-0175">Coiled coil</keyword>
<feature type="domain" description="Glycosyl transferase family 1" evidence="2">
    <location>
        <begin position="432"/>
        <end position="603"/>
    </location>
</feature>
<feature type="domain" description="Glycosyltransferase subfamily 4-like N-terminal" evidence="3">
    <location>
        <begin position="230"/>
        <end position="415"/>
    </location>
</feature>
<dbReference type="InterPro" id="IPR001296">
    <property type="entry name" value="Glyco_trans_1"/>
</dbReference>
<dbReference type="RefSeq" id="WP_185801066.1">
    <property type="nucleotide sequence ID" value="NZ_JACJVJ010000002.1"/>
</dbReference>
<dbReference type="EMBL" id="JACJVJ010000002">
    <property type="protein sequence ID" value="MBC2777751.1"/>
    <property type="molecule type" value="Genomic_DNA"/>
</dbReference>
<protein>
    <submittedName>
        <fullName evidence="4">Glycosyltransferase</fullName>
    </submittedName>
</protein>
<name>A0A842HZG1_9SPHN</name>
<dbReference type="GO" id="GO:0016758">
    <property type="term" value="F:hexosyltransferase activity"/>
    <property type="evidence" value="ECO:0007669"/>
    <property type="project" value="TreeGrafter"/>
</dbReference>
<dbReference type="PANTHER" id="PTHR45947">
    <property type="entry name" value="SULFOQUINOVOSYL TRANSFERASE SQD2"/>
    <property type="match status" value="1"/>
</dbReference>
<dbReference type="CDD" id="cd03801">
    <property type="entry name" value="GT4_PimA-like"/>
    <property type="match status" value="1"/>
</dbReference>
<evidence type="ECO:0000259" key="3">
    <source>
        <dbReference type="Pfam" id="PF13579"/>
    </source>
</evidence>
<dbReference type="AlphaFoldDB" id="A0A842HZG1"/>
<evidence type="ECO:0000256" key="1">
    <source>
        <dbReference type="SAM" id="Coils"/>
    </source>
</evidence>
<comment type="caution">
    <text evidence="4">The sequence shown here is derived from an EMBL/GenBank/DDBJ whole genome shotgun (WGS) entry which is preliminary data.</text>
</comment>
<feature type="coiled-coil region" evidence="1">
    <location>
        <begin position="21"/>
        <end position="48"/>
    </location>
</feature>
<gene>
    <name evidence="4" type="ORF">H6P80_08965</name>
</gene>
<accession>A0A842HZG1</accession>
<proteinExistence type="predicted"/>
<reference evidence="4 5" key="1">
    <citation type="submission" date="2020-08" db="EMBL/GenBank/DDBJ databases">
        <title>Draft genome sequence of Parasphingopyxis sp. GrpM-11.</title>
        <authorList>
            <person name="Oh J."/>
            <person name="Roh D.-H."/>
        </authorList>
    </citation>
    <scope>NUCLEOTIDE SEQUENCE [LARGE SCALE GENOMIC DNA]</scope>
    <source>
        <strain evidence="4 5">GrpM-11</strain>
    </source>
</reference>
<evidence type="ECO:0000259" key="2">
    <source>
        <dbReference type="Pfam" id="PF00534"/>
    </source>
</evidence>
<evidence type="ECO:0000313" key="5">
    <source>
        <dbReference type="Proteomes" id="UP000564378"/>
    </source>
</evidence>
<sequence>MSGKAFHDIDDHRRAGPADIGRALVERAESLESELTEARRTIRRYEQNRSKALAPELDAARESVRSQLSYRFGEAVLRAIRNPLRLPLLPFSIFRQWRAFRASKADEATTVAGDALDGVEAEPLEDSPITREIARQMSVDALSGLETKKLRGLLREATNRGELALQVRTAEAIWLRERNIAAALVLRRKRGLCAELDTGWLPLLPKRPIADGGDKTVLHLFKTIYPVESTGGAVRNWSIVKQQKARGWNPVAAVAPGNLPETLVEANGGRDGPFVVESEGVPIHYCHFTAQDQTEMPKDVVLGFEAHLLDEICGTVWPSIIHAASGFRGYDNALKGLALAQARNLPFVYEVRSFHEHTWGPRFNGIEDTEHTRLRMAQEDRCMAAADAVVTISEAMAEQLHRRGAVKTRLFIVPNSVEEHFLEEPDRDTCEAFRAKWGLMGKAVIGYVSNISRREGHEILCEGFARLAASNPGLQLLIVGDGNYREEIEQRAAVLGIADSTIFTGQIDHAEIAAAYAAIDIFVVPRLPDYASDYVTPMKPVEAMALRRPLIMSDRPVSRELIGEEERGLYFETGNPADLARAIQQALADPARRASRAEAARKWVEDTRLWPQSVARYEQVYAAARTHHAKRKGSER</sequence>
<dbReference type="Proteomes" id="UP000564378">
    <property type="component" value="Unassembled WGS sequence"/>
</dbReference>